<dbReference type="NCBIfam" id="TIGR00756">
    <property type="entry name" value="PPR"/>
    <property type="match status" value="1"/>
</dbReference>
<dbReference type="Proteomes" id="UP001274830">
    <property type="component" value="Unassembled WGS sequence"/>
</dbReference>
<dbReference type="PROSITE" id="PS51375">
    <property type="entry name" value="PPR"/>
    <property type="match status" value="1"/>
</dbReference>
<evidence type="ECO:0000256" key="6">
    <source>
        <dbReference type="SAM" id="MobiDB-lite"/>
    </source>
</evidence>
<evidence type="ECO:0000313" key="7">
    <source>
        <dbReference type="EMBL" id="KAK3673846.1"/>
    </source>
</evidence>
<comment type="similarity">
    <text evidence="1">Belongs to the CCM1 family.</text>
</comment>
<dbReference type="AlphaFoldDB" id="A0AAE0WLB8"/>
<feature type="repeat" description="PPR" evidence="5">
    <location>
        <begin position="333"/>
        <end position="367"/>
    </location>
</feature>
<feature type="region of interest" description="Disordered" evidence="6">
    <location>
        <begin position="595"/>
        <end position="648"/>
    </location>
</feature>
<feature type="compositionally biased region" description="Acidic residues" evidence="6">
    <location>
        <begin position="628"/>
        <end position="648"/>
    </location>
</feature>
<evidence type="ECO:0000313" key="8">
    <source>
        <dbReference type="Proteomes" id="UP001274830"/>
    </source>
</evidence>
<sequence>MSIPNSLLRLWAARLASKIAICSAMTYDLYYMSKARGKDGSMKLAVCDDNKRRLYRSSSTANRDERSVEDVFVECLVAAGRCGQRVQRKRGMVSEGKGGVRRSGGPERVRRPMGPMFVRELSTHSRRRHTATSGALIDPKITRDEVTNLVNTYNLPSDMWDDSDLSTTQTPPQLAAPRNAKPPHPRLAPPLVIPPEKEHATRLVLDPEDPTHTQSLTHFRRLLTRTTGGISPDYFWQAYENLRPPRVRYLSNHDVRQTFRHLTWVEHKHLPGAMQRYFSFLEECLAEKVYVKQREWNTAIAFAGRWVQGTTAREVRYAIDTWMRMERDGRQADNVTFNILFDVAVKAGRFALADTIFGELRERKMVLSRYFRTSLIYYHGIRGDGGGVRQAFRDLVHQGEIVDTVVMNCVILSLIRAGEPEAAENVFARMKMLVERKLGGRSVRGWRESRVLGQLLHDTAANLRREREKHEKSFFGSASPFPFEERREKVQRITPIAPDARTYVILIRYHAYVSGDFGRIEVLMGEMRGLGFGVGGGAFVHLLRGFWLHGGLAFGKWNARALWDVWEEFLRGVEEGREEEEEEMEVERKRKRAVESASVSSVGSDSGYSSDGDSPPHEPRRHDPVLDGSDDVEQEGEDDSVPGLISEEDREPFFTKTAVRAALMAWYKCAGTRRMLEVWEEIKELWDDMPEDDRKVLEGLVERLGSEGSIYA</sequence>
<proteinExistence type="inferred from homology"/>
<gene>
    <name evidence="7" type="ORF">LTR78_006401</name>
</gene>
<feature type="compositionally biased region" description="Basic and acidic residues" evidence="6">
    <location>
        <begin position="614"/>
        <end position="625"/>
    </location>
</feature>
<keyword evidence="2" id="KW-0677">Repeat</keyword>
<evidence type="ECO:0008006" key="9">
    <source>
        <dbReference type="Google" id="ProtNLM"/>
    </source>
</evidence>
<comment type="function">
    <text evidence="3">Regulates mitochondrial small subunit maturation by controlling 15S rRNA 5'-end processing. Localizes to the 5' precursor of the 15S rRNA in a position that is subsequently occupied by mS47 in the mature yeast mtSSU. Uses structure and sequence-specific RNA recognition, binding to a single-stranded region of the precursor and specifically recognizing bases -6 to -1. The exchange of Ccm1 for mS47 is coupled to the irreversible removal of precursor rRNA that is accompanied by conformational changes of the mitoribosomal proteins uS5m and mS26. These conformational changes signal completion of 5'-end rRNA processing through protection of the mature 5'-end of the 15S rRNA and stabilization of mS47. The removal of the 5' precursor together with the dissociation of Ccm1 may be catalyzed by the 5'-3' exoribonuclease Pet127. Involved in the specific removal of group I introns in mitochondrial encoded transcripts.</text>
</comment>
<dbReference type="PANTHER" id="PTHR47447:SF17">
    <property type="entry name" value="OS12G0638900 PROTEIN"/>
    <property type="match status" value="1"/>
</dbReference>
<evidence type="ECO:0000256" key="2">
    <source>
        <dbReference type="ARBA" id="ARBA00022737"/>
    </source>
</evidence>
<feature type="region of interest" description="Disordered" evidence="6">
    <location>
        <begin position="89"/>
        <end position="112"/>
    </location>
</feature>
<evidence type="ECO:0000256" key="5">
    <source>
        <dbReference type="PROSITE-ProRule" id="PRU00708"/>
    </source>
</evidence>
<evidence type="ECO:0000256" key="4">
    <source>
        <dbReference type="ARBA" id="ARBA00044511"/>
    </source>
</evidence>
<dbReference type="InterPro" id="IPR002885">
    <property type="entry name" value="PPR_rpt"/>
</dbReference>
<comment type="caution">
    <text evidence="7">The sequence shown here is derived from an EMBL/GenBank/DDBJ whole genome shotgun (WGS) entry which is preliminary data.</text>
</comment>
<reference evidence="7" key="1">
    <citation type="submission" date="2023-07" db="EMBL/GenBank/DDBJ databases">
        <title>Black Yeasts Isolated from many extreme environments.</title>
        <authorList>
            <person name="Coleine C."/>
            <person name="Stajich J.E."/>
            <person name="Selbmann L."/>
        </authorList>
    </citation>
    <scope>NUCLEOTIDE SEQUENCE</scope>
    <source>
        <strain evidence="7">CCFEE 5485</strain>
    </source>
</reference>
<dbReference type="Gene3D" id="1.25.40.10">
    <property type="entry name" value="Tetratricopeptide repeat domain"/>
    <property type="match status" value="1"/>
</dbReference>
<dbReference type="InterPro" id="IPR011990">
    <property type="entry name" value="TPR-like_helical_dom_sf"/>
</dbReference>
<evidence type="ECO:0000256" key="3">
    <source>
        <dbReference type="ARBA" id="ARBA00044493"/>
    </source>
</evidence>
<dbReference type="PANTHER" id="PTHR47447">
    <property type="entry name" value="OS03G0856100 PROTEIN"/>
    <property type="match status" value="1"/>
</dbReference>
<keyword evidence="8" id="KW-1185">Reference proteome</keyword>
<protein>
    <recommendedName>
        <fullName evidence="9">Pentatricopeptide repeat protein</fullName>
    </recommendedName>
</protein>
<feature type="compositionally biased region" description="Pro residues" evidence="6">
    <location>
        <begin position="180"/>
        <end position="192"/>
    </location>
</feature>
<dbReference type="EMBL" id="JAUTXT010000023">
    <property type="protein sequence ID" value="KAK3673846.1"/>
    <property type="molecule type" value="Genomic_DNA"/>
</dbReference>
<comment type="subunit">
    <text evidence="4">Binds to mitochondrial small subunit 15S rRNA.</text>
</comment>
<dbReference type="Pfam" id="PF01535">
    <property type="entry name" value="PPR"/>
    <property type="match status" value="2"/>
</dbReference>
<feature type="region of interest" description="Disordered" evidence="6">
    <location>
        <begin position="160"/>
        <end position="192"/>
    </location>
</feature>
<feature type="compositionally biased region" description="Low complexity" evidence="6">
    <location>
        <begin position="595"/>
        <end position="613"/>
    </location>
</feature>
<accession>A0AAE0WLB8</accession>
<name>A0AAE0WLB8_9PEZI</name>
<organism evidence="7 8">
    <name type="scientific">Recurvomyces mirabilis</name>
    <dbReference type="NCBI Taxonomy" id="574656"/>
    <lineage>
        <taxon>Eukaryota</taxon>
        <taxon>Fungi</taxon>
        <taxon>Dikarya</taxon>
        <taxon>Ascomycota</taxon>
        <taxon>Pezizomycotina</taxon>
        <taxon>Dothideomycetes</taxon>
        <taxon>Dothideomycetidae</taxon>
        <taxon>Mycosphaerellales</taxon>
        <taxon>Teratosphaeriaceae</taxon>
        <taxon>Recurvomyces</taxon>
    </lineage>
</organism>
<evidence type="ECO:0000256" key="1">
    <source>
        <dbReference type="ARBA" id="ARBA00006192"/>
    </source>
</evidence>